<dbReference type="Gene3D" id="3.40.50.720">
    <property type="entry name" value="NAD(P)-binding Rossmann-like Domain"/>
    <property type="match status" value="1"/>
</dbReference>
<evidence type="ECO:0000313" key="3">
    <source>
        <dbReference type="Proteomes" id="UP000323708"/>
    </source>
</evidence>
<dbReference type="PRINTS" id="PR00081">
    <property type="entry name" value="GDHRDH"/>
</dbReference>
<dbReference type="InterPro" id="IPR050259">
    <property type="entry name" value="SDR"/>
</dbReference>
<keyword evidence="3" id="KW-1185">Reference proteome</keyword>
<dbReference type="InterPro" id="IPR002347">
    <property type="entry name" value="SDR_fam"/>
</dbReference>
<comment type="similarity">
    <text evidence="1">Belongs to the short-chain dehydrogenases/reductases (SDR) family.</text>
</comment>
<reference evidence="2 3" key="1">
    <citation type="submission" date="2019-09" db="EMBL/GenBank/DDBJ databases">
        <authorList>
            <person name="Chen X.-Y."/>
        </authorList>
    </citation>
    <scope>NUCLEOTIDE SEQUENCE [LARGE SCALE GENOMIC DNA]</scope>
    <source>
        <strain evidence="2 3">NY5</strain>
    </source>
</reference>
<protein>
    <submittedName>
        <fullName evidence="2">SDR family oxidoreductase</fullName>
    </submittedName>
</protein>
<evidence type="ECO:0000313" key="2">
    <source>
        <dbReference type="EMBL" id="KAA1193098.1"/>
    </source>
</evidence>
<dbReference type="EMBL" id="VTUX01000002">
    <property type="protein sequence ID" value="KAA1193098.1"/>
    <property type="molecule type" value="Genomic_DNA"/>
</dbReference>
<dbReference type="PANTHER" id="PTHR42879:SF2">
    <property type="entry name" value="3-OXOACYL-[ACYL-CARRIER-PROTEIN] REDUCTASE FABG"/>
    <property type="match status" value="1"/>
</dbReference>
<dbReference type="CDD" id="cd05233">
    <property type="entry name" value="SDR_c"/>
    <property type="match status" value="1"/>
</dbReference>
<gene>
    <name evidence="2" type="ORF">F0M18_04425</name>
</gene>
<dbReference type="SUPFAM" id="SSF51735">
    <property type="entry name" value="NAD(P)-binding Rossmann-fold domains"/>
    <property type="match status" value="1"/>
</dbReference>
<dbReference type="Pfam" id="PF13561">
    <property type="entry name" value="adh_short_C2"/>
    <property type="match status" value="1"/>
</dbReference>
<dbReference type="PANTHER" id="PTHR42879">
    <property type="entry name" value="3-OXOACYL-(ACYL-CARRIER-PROTEIN) REDUCTASE"/>
    <property type="match status" value="1"/>
</dbReference>
<evidence type="ECO:0000256" key="1">
    <source>
        <dbReference type="ARBA" id="ARBA00006484"/>
    </source>
</evidence>
<sequence length="251" mass="27093">MDLQLQGKTALVTGSDKRTGETIAEALAAEGASVIFHGNDVCPARPLAVEGDVTSEAGCERVLEQVAAMGLGIDILVNNYGTTDNHRWQEADTAKWLEMYQVNVLSAVRMSQGCIAAMKARNWGRIINLGTVGTFQPAALRPAYYSAKGALATMAVSLARELAGTGITVNTVSPGFVRTEQVEAGYRRLARKLGRSEDWDEVVKLIVERDFPNPCGRIAERQEVADLVTFLCSPRADFINGQNLRIDGGAH</sequence>
<dbReference type="InterPro" id="IPR036291">
    <property type="entry name" value="NAD(P)-bd_dom_sf"/>
</dbReference>
<accession>A0A5B0X398</accession>
<dbReference type="RefSeq" id="WP_149610206.1">
    <property type="nucleotide sequence ID" value="NZ_VTUX01000002.1"/>
</dbReference>
<dbReference type="FunFam" id="3.40.50.720:FF:000084">
    <property type="entry name" value="Short-chain dehydrogenase reductase"/>
    <property type="match status" value="1"/>
</dbReference>
<name>A0A5B0X398_9GAMM</name>
<organism evidence="2 3">
    <name type="scientific">Pseudohalioglobus sediminis</name>
    <dbReference type="NCBI Taxonomy" id="2606449"/>
    <lineage>
        <taxon>Bacteria</taxon>
        <taxon>Pseudomonadati</taxon>
        <taxon>Pseudomonadota</taxon>
        <taxon>Gammaproteobacteria</taxon>
        <taxon>Cellvibrionales</taxon>
        <taxon>Halieaceae</taxon>
        <taxon>Pseudohalioglobus</taxon>
    </lineage>
</organism>
<dbReference type="AlphaFoldDB" id="A0A5B0X398"/>
<dbReference type="Proteomes" id="UP000323708">
    <property type="component" value="Unassembled WGS sequence"/>
</dbReference>
<proteinExistence type="inferred from homology"/>
<dbReference type="PRINTS" id="PR00080">
    <property type="entry name" value="SDRFAMILY"/>
</dbReference>
<comment type="caution">
    <text evidence="2">The sequence shown here is derived from an EMBL/GenBank/DDBJ whole genome shotgun (WGS) entry which is preliminary data.</text>
</comment>